<keyword evidence="2" id="KW-1185">Reference proteome</keyword>
<dbReference type="InterPro" id="IPR036157">
    <property type="entry name" value="dUTPase-like_sf"/>
</dbReference>
<accession>A0ABT0BF81</accession>
<evidence type="ECO:0000313" key="1">
    <source>
        <dbReference type="EMBL" id="MCJ2183701.1"/>
    </source>
</evidence>
<dbReference type="Gene3D" id="2.70.40.10">
    <property type="match status" value="1"/>
</dbReference>
<dbReference type="RefSeq" id="WP_244021743.1">
    <property type="nucleotide sequence ID" value="NZ_JALHLF010000057.1"/>
</dbReference>
<comment type="caution">
    <text evidence="1">The sequence shown here is derived from an EMBL/GenBank/DDBJ whole genome shotgun (WGS) entry which is preliminary data.</text>
</comment>
<proteinExistence type="predicted"/>
<dbReference type="Pfam" id="PF22769">
    <property type="entry name" value="DCD"/>
    <property type="match status" value="1"/>
</dbReference>
<organism evidence="1 2">
    <name type="scientific">Novosphingobium organovorum</name>
    <dbReference type="NCBI Taxonomy" id="2930092"/>
    <lineage>
        <taxon>Bacteria</taxon>
        <taxon>Pseudomonadati</taxon>
        <taxon>Pseudomonadota</taxon>
        <taxon>Alphaproteobacteria</taxon>
        <taxon>Sphingomonadales</taxon>
        <taxon>Sphingomonadaceae</taxon>
        <taxon>Novosphingobium</taxon>
    </lineage>
</organism>
<evidence type="ECO:0000313" key="2">
    <source>
        <dbReference type="Proteomes" id="UP001162881"/>
    </source>
</evidence>
<sequence>MFWGAQKLKSKLEPLISGFSESRVDGAAYRLRVGSEVYVSPTGEADDPRNKPKTVLGPNQTSFTIASGQFGFILTDETIEVPEGNLAFISIRAKYKFAGLVNVSGFHVDPCFKGKLIFSVFNAGPNPVHLDYLEECFLIWFADLDGAACPGESKKGYDSIPFELMTGLAKGTQSFASLESTIRDNDKKVSDRVTSLEREQAVLKWALAAAMSVAIGFGVKQCTIDRPPDHAAQAVAGSASGHP</sequence>
<dbReference type="InterPro" id="IPR011962">
    <property type="entry name" value="dCTP_deaminase"/>
</dbReference>
<gene>
    <name evidence="1" type="ORF">MTR62_13520</name>
</gene>
<reference evidence="1" key="1">
    <citation type="submission" date="2022-03" db="EMBL/GenBank/DDBJ databases">
        <title>Identification of a novel bacterium isolated from mangrove sediments.</title>
        <authorList>
            <person name="Pan X."/>
        </authorList>
    </citation>
    <scope>NUCLEOTIDE SEQUENCE</scope>
    <source>
        <strain evidence="1">B1949</strain>
    </source>
</reference>
<name>A0ABT0BF81_9SPHN</name>
<dbReference type="EMBL" id="JALHLF010000057">
    <property type="protein sequence ID" value="MCJ2183701.1"/>
    <property type="molecule type" value="Genomic_DNA"/>
</dbReference>
<dbReference type="Proteomes" id="UP001162881">
    <property type="component" value="Unassembled WGS sequence"/>
</dbReference>
<protein>
    <submittedName>
        <fullName evidence="1">Deoxycytidine triphosphate deaminase</fullName>
    </submittedName>
</protein>
<dbReference type="SUPFAM" id="SSF51283">
    <property type="entry name" value="dUTPase-like"/>
    <property type="match status" value="1"/>
</dbReference>